<protein>
    <submittedName>
        <fullName evidence="3">Extracellular solute-binding protein</fullName>
    </submittedName>
</protein>
<dbReference type="PANTHER" id="PTHR30006">
    <property type="entry name" value="THIAMINE-BINDING PERIPLASMIC PROTEIN-RELATED"/>
    <property type="match status" value="1"/>
</dbReference>
<keyword evidence="4" id="KW-1185">Reference proteome</keyword>
<dbReference type="EMBL" id="BAABFO010000001">
    <property type="protein sequence ID" value="GAA4322556.1"/>
    <property type="molecule type" value="Genomic_DNA"/>
</dbReference>
<evidence type="ECO:0000256" key="2">
    <source>
        <dbReference type="SAM" id="SignalP"/>
    </source>
</evidence>
<dbReference type="RefSeq" id="WP_345245528.1">
    <property type="nucleotide sequence ID" value="NZ_BAABFO010000001.1"/>
</dbReference>
<name>A0ABP8GDU4_9BURK</name>
<sequence length="352" mass="37829">MFDSTRLLSLGCSLLTGAVLAAQAAHAQVSNLDPALLAAANKEGTVNLYTTQDPAATKKTLEAFHKAYPGISVRSLRPGGSGVLLARFMQETNAGVHQADIIQANITQIYSDMPALYKPMTAELVPTLPTIPQKYVKERYFTTTETPMTFAYNKNSLKGDEVPRAWKDVLNPKLKGRGLLADPRNTDNFMYLLDVWAKTYGDDFLVKLKAQQYRMVAGGSQGAQEVAAGGAGPAFITNLFTTHSAPVIARGAPLVTVRDIFTNSGMPALANYGHWAITEKAPHPAAARVFLAWLITPEGQQANCVEGANSSLLLNDQNRGKCLPAITTAVQPVDAPFPADRKAHLLGLLGLQ</sequence>
<gene>
    <name evidence="3" type="ORF">GCM10023144_02630</name>
</gene>
<dbReference type="PANTHER" id="PTHR30006:SF2">
    <property type="entry name" value="ABC TRANSPORTER SUBSTRATE-BINDING PROTEIN"/>
    <property type="match status" value="1"/>
</dbReference>
<accession>A0ABP8GDU4</accession>
<evidence type="ECO:0000313" key="4">
    <source>
        <dbReference type="Proteomes" id="UP001501671"/>
    </source>
</evidence>
<dbReference type="Gene3D" id="3.40.190.10">
    <property type="entry name" value="Periplasmic binding protein-like II"/>
    <property type="match status" value="2"/>
</dbReference>
<evidence type="ECO:0000313" key="3">
    <source>
        <dbReference type="EMBL" id="GAA4322556.1"/>
    </source>
</evidence>
<reference evidence="4" key="1">
    <citation type="journal article" date="2019" name="Int. J. Syst. Evol. Microbiol.">
        <title>The Global Catalogue of Microorganisms (GCM) 10K type strain sequencing project: providing services to taxonomists for standard genome sequencing and annotation.</title>
        <authorList>
            <consortium name="The Broad Institute Genomics Platform"/>
            <consortium name="The Broad Institute Genome Sequencing Center for Infectious Disease"/>
            <person name="Wu L."/>
            <person name="Ma J."/>
        </authorList>
    </citation>
    <scope>NUCLEOTIDE SEQUENCE [LARGE SCALE GENOMIC DNA]</scope>
    <source>
        <strain evidence="4">JCM 17666</strain>
    </source>
</reference>
<feature type="signal peptide" evidence="2">
    <location>
        <begin position="1"/>
        <end position="27"/>
    </location>
</feature>
<comment type="caution">
    <text evidence="3">The sequence shown here is derived from an EMBL/GenBank/DDBJ whole genome shotgun (WGS) entry which is preliminary data.</text>
</comment>
<dbReference type="SUPFAM" id="SSF53850">
    <property type="entry name" value="Periplasmic binding protein-like II"/>
    <property type="match status" value="1"/>
</dbReference>
<organism evidence="3 4">
    <name type="scientific">Pigmentiphaga soli</name>
    <dbReference type="NCBI Taxonomy" id="1007095"/>
    <lineage>
        <taxon>Bacteria</taxon>
        <taxon>Pseudomonadati</taxon>
        <taxon>Pseudomonadota</taxon>
        <taxon>Betaproteobacteria</taxon>
        <taxon>Burkholderiales</taxon>
        <taxon>Alcaligenaceae</taxon>
        <taxon>Pigmentiphaga</taxon>
    </lineage>
</organism>
<proteinExistence type="predicted"/>
<dbReference type="Pfam" id="PF01547">
    <property type="entry name" value="SBP_bac_1"/>
    <property type="match status" value="1"/>
</dbReference>
<dbReference type="Proteomes" id="UP001501671">
    <property type="component" value="Unassembled WGS sequence"/>
</dbReference>
<evidence type="ECO:0000256" key="1">
    <source>
        <dbReference type="ARBA" id="ARBA00022729"/>
    </source>
</evidence>
<feature type="chain" id="PRO_5045275283" evidence="2">
    <location>
        <begin position="28"/>
        <end position="352"/>
    </location>
</feature>
<keyword evidence="1 2" id="KW-0732">Signal</keyword>
<dbReference type="InterPro" id="IPR006059">
    <property type="entry name" value="SBP"/>
</dbReference>